<dbReference type="PANTHER" id="PTHR18964:SF149">
    <property type="entry name" value="BIFUNCTIONAL UDP-N-ACETYLGLUCOSAMINE 2-EPIMERASE_N-ACETYLMANNOSAMINE KINASE"/>
    <property type="match status" value="1"/>
</dbReference>
<dbReference type="InterPro" id="IPR043129">
    <property type="entry name" value="ATPase_NBD"/>
</dbReference>
<evidence type="ECO:0000313" key="3">
    <source>
        <dbReference type="EMBL" id="MTL93742.1"/>
    </source>
</evidence>
<organism evidence="3">
    <name type="scientific">Turicibacter sanguinis</name>
    <dbReference type="NCBI Taxonomy" id="154288"/>
    <lineage>
        <taxon>Bacteria</taxon>
        <taxon>Bacillati</taxon>
        <taxon>Bacillota</taxon>
        <taxon>Erysipelotrichia</taxon>
        <taxon>Erysipelotrichales</taxon>
        <taxon>Turicibacteraceae</taxon>
        <taxon>Turicibacter</taxon>
    </lineage>
</organism>
<dbReference type="Gene3D" id="3.30.420.40">
    <property type="match status" value="2"/>
</dbReference>
<dbReference type="Pfam" id="PF00480">
    <property type="entry name" value="ROK"/>
    <property type="match status" value="1"/>
</dbReference>
<comment type="similarity">
    <text evidence="1">Belongs to the ROK (NagC/XylR) family.</text>
</comment>
<protein>
    <submittedName>
        <fullName evidence="3">ROK family protein</fullName>
    </submittedName>
</protein>
<dbReference type="InterPro" id="IPR000600">
    <property type="entry name" value="ROK"/>
</dbReference>
<dbReference type="EMBL" id="WMQV01000006">
    <property type="protein sequence ID" value="MTL93742.1"/>
    <property type="molecule type" value="Genomic_DNA"/>
</dbReference>
<gene>
    <name evidence="3" type="ORF">GMA64_04305</name>
    <name evidence="2" type="ORF">GMA92_03110</name>
</gene>
<name>A0A6G2CBG7_9FIRM</name>
<dbReference type="SUPFAM" id="SSF53067">
    <property type="entry name" value="Actin-like ATPase domain"/>
    <property type="match status" value="1"/>
</dbReference>
<evidence type="ECO:0000256" key="1">
    <source>
        <dbReference type="ARBA" id="ARBA00006479"/>
    </source>
</evidence>
<comment type="caution">
    <text evidence="3">The sequence shown here is derived from an EMBL/GenBank/DDBJ whole genome shotgun (WGS) entry which is preliminary data.</text>
</comment>
<dbReference type="EMBL" id="WMQE01000005">
    <property type="protein sequence ID" value="MTK20429.1"/>
    <property type="molecule type" value="Genomic_DNA"/>
</dbReference>
<evidence type="ECO:0000313" key="2">
    <source>
        <dbReference type="EMBL" id="MTK20429.1"/>
    </source>
</evidence>
<evidence type="ECO:0000313" key="4">
    <source>
        <dbReference type="Proteomes" id="UP000487649"/>
    </source>
</evidence>
<dbReference type="Proteomes" id="UP000487649">
    <property type="component" value="Unassembled WGS sequence"/>
</dbReference>
<accession>A0A6G2CBG7</accession>
<dbReference type="RefSeq" id="WP_006783854.1">
    <property type="nucleotide sequence ID" value="NZ_JAMQUV010000007.1"/>
</dbReference>
<reference evidence="3 4" key="1">
    <citation type="journal article" date="2019" name="Nat. Med.">
        <title>A library of human gut bacterial isolates paired with longitudinal multiomics data enables mechanistic microbiome research.</title>
        <authorList>
            <person name="Poyet M."/>
            <person name="Groussin M."/>
            <person name="Gibbons S.M."/>
            <person name="Avila-Pacheco J."/>
            <person name="Jiang X."/>
            <person name="Kearney S.M."/>
            <person name="Perrotta A.R."/>
            <person name="Berdy B."/>
            <person name="Zhao S."/>
            <person name="Lieberman T.D."/>
            <person name="Swanson P.K."/>
            <person name="Smith M."/>
            <person name="Roesemann S."/>
            <person name="Alexander J.E."/>
            <person name="Rich S.A."/>
            <person name="Livny J."/>
            <person name="Vlamakis H."/>
            <person name="Clish C."/>
            <person name="Bullock K."/>
            <person name="Deik A."/>
            <person name="Scott J."/>
            <person name="Pierce K.A."/>
            <person name="Xavier R.J."/>
            <person name="Alm E.J."/>
        </authorList>
    </citation>
    <scope>NUCLEOTIDE SEQUENCE</scope>
    <source>
        <strain evidence="3">BIOML-A179</strain>
        <strain evidence="2 4">BIOML-A198</strain>
    </source>
</reference>
<dbReference type="PANTHER" id="PTHR18964">
    <property type="entry name" value="ROK (REPRESSOR, ORF, KINASE) FAMILY"/>
    <property type="match status" value="1"/>
</dbReference>
<sequence>MKFVGIDIGGTGIKAGIVNEFGEIIVKRDCMTDSEAGFDKVMQDIFNLVMSLLDESHLTMQEIGSIGVGIPSFINQKGEVTCVNLGWHQVNIVDKLKEMFPTVNTYVENDATVAAIAESHFGSMKGHPIAVMLTLGTGVGGGIIINGIPFTGAHGMASEIGHVVIGENYFNCNCGNNGCFETFCSATAIIKYAQHLLAENKNTSIYAKCEGKLETITAKMVFDAYREEDKIAKQIIQRFKSYLAIGIAGIINTLDPHIIAIGGGVSKSSDIILDGLDTEIRKHILYKNEKFADIVVATLGNDAGIIGAAFLGEKR</sequence>
<proteinExistence type="inferred from homology"/>
<dbReference type="AlphaFoldDB" id="A0A6G2CBG7"/>